<dbReference type="InterPro" id="IPR050985">
    <property type="entry name" value="Alpha-glycosidase_related"/>
</dbReference>
<proteinExistence type="predicted"/>
<evidence type="ECO:0000256" key="2">
    <source>
        <dbReference type="ARBA" id="ARBA00023295"/>
    </source>
</evidence>
<dbReference type="GO" id="GO:0016052">
    <property type="term" value="P:carbohydrate catabolic process"/>
    <property type="evidence" value="ECO:0007669"/>
    <property type="project" value="InterPro"/>
</dbReference>
<organism evidence="3 4">
    <name type="scientific">Butyrivibrio hungatei DSM 14810</name>
    <dbReference type="NCBI Taxonomy" id="1121132"/>
    <lineage>
        <taxon>Bacteria</taxon>
        <taxon>Bacillati</taxon>
        <taxon>Bacillota</taxon>
        <taxon>Clostridia</taxon>
        <taxon>Lachnospirales</taxon>
        <taxon>Lachnospiraceae</taxon>
        <taxon>Butyrivibrio</taxon>
    </lineage>
</organism>
<reference evidence="3 4" key="1">
    <citation type="submission" date="2016-12" db="EMBL/GenBank/DDBJ databases">
        <authorList>
            <person name="Song W.-J."/>
            <person name="Kurnit D.M."/>
        </authorList>
    </citation>
    <scope>NUCLEOTIDE SEQUENCE [LARGE SCALE GENOMIC DNA]</scope>
    <source>
        <strain evidence="3 4">DSM 14810</strain>
    </source>
</reference>
<accession>A0A1M7SB45</accession>
<dbReference type="SUPFAM" id="SSF51445">
    <property type="entry name" value="(Trans)glycosidases"/>
    <property type="match status" value="1"/>
</dbReference>
<dbReference type="Gene3D" id="3.20.20.70">
    <property type="entry name" value="Aldolase class I"/>
    <property type="match status" value="1"/>
</dbReference>
<keyword evidence="2" id="KW-0326">Glycosidase</keyword>
<dbReference type="AlphaFoldDB" id="A0A1M7SB45"/>
<dbReference type="InterPro" id="IPR017853">
    <property type="entry name" value="GH"/>
</dbReference>
<dbReference type="PANTHER" id="PTHR43053:SF3">
    <property type="entry name" value="ALPHA-GALACTOSIDASE C-RELATED"/>
    <property type="match status" value="1"/>
</dbReference>
<dbReference type="InterPro" id="IPR038417">
    <property type="entry name" value="Alpga-gal_N_sf"/>
</dbReference>
<name>A0A1M7SB45_9FIRM</name>
<dbReference type="PANTHER" id="PTHR43053">
    <property type="entry name" value="GLYCOSIDASE FAMILY 31"/>
    <property type="match status" value="1"/>
</dbReference>
<dbReference type="Gene3D" id="2.70.98.60">
    <property type="entry name" value="alpha-galactosidase from lactobacil brevis"/>
    <property type="match status" value="1"/>
</dbReference>
<sequence>MLLWATVLKAVAITKGCVRLYLCVDRKVIMEFVVEAKIIGDEYAGGFSCGLSMVSSETFWNLKKVDVLEKENEKETLFEDERGYRARVFEKKDGEAIRVYTEFENRSGSEVTLEMLSSFALKGIKADKFHRLMSFWSEEGRLKTETIQDLHLEKSWNGCARRIEKFGNTGSMPVRKYFPFLAMENSEDGTFIGFLMGHASSWQIEFSCKETQDFDVMGGIADRDMGHWMKKLRSGESFRTPDAIVATGNSLAEVCDKLVKAQHPDISPVDDKMGIMFNEYCISWGNPDINSVKRLADKLENKGVQYLVIDSGWYGLPCDWACSVGNWEINKERFPNGLKEAADYVRSKGMIPGLWFEFEFAGPHSKYFEETDHLLKKDGHPLTVAGRRFLDMEDPWVIEHLTKDVIGTLKEAGFGYIKIDYNDTIGIGCDGGDSLGETLYRKVLATQKFIRKIKEEIPDIVIENCSSGGHRLVYSMMEIASQASFSDAHETLAIPVIAANMHRVILPRQSQIWAVLRASDNADRLYYSLVSTFLGRMCLSGDIYDLSDEQMKIVDEAIAFYNEASDIIKSGVTKVIDSSVYSYNKPTGQQLVLREYEGKVLAIYHRFEDSRELDKSLLKEGRIIAEFGKADKDFSAYACILQK</sequence>
<evidence type="ECO:0000313" key="4">
    <source>
        <dbReference type="Proteomes" id="UP000184097"/>
    </source>
</evidence>
<evidence type="ECO:0000313" key="3">
    <source>
        <dbReference type="EMBL" id="SHN55693.1"/>
    </source>
</evidence>
<dbReference type="InterPro" id="IPR013785">
    <property type="entry name" value="Aldolase_TIM"/>
</dbReference>
<dbReference type="Pfam" id="PF02065">
    <property type="entry name" value="Melibiase"/>
    <property type="match status" value="1"/>
</dbReference>
<dbReference type="CDD" id="cd14791">
    <property type="entry name" value="GH36"/>
    <property type="match status" value="1"/>
</dbReference>
<protein>
    <submittedName>
        <fullName evidence="3">Alpha-galactosidase</fullName>
    </submittedName>
</protein>
<dbReference type="GO" id="GO:0004557">
    <property type="term" value="F:alpha-galactosidase activity"/>
    <property type="evidence" value="ECO:0007669"/>
    <property type="project" value="InterPro"/>
</dbReference>
<dbReference type="Proteomes" id="UP000184097">
    <property type="component" value="Unassembled WGS sequence"/>
</dbReference>
<keyword evidence="1" id="KW-0378">Hydrolase</keyword>
<dbReference type="EMBL" id="FRDH01000005">
    <property type="protein sequence ID" value="SHN55693.1"/>
    <property type="molecule type" value="Genomic_DNA"/>
</dbReference>
<gene>
    <name evidence="3" type="ORF">SAMN02745247_01427</name>
</gene>
<dbReference type="PRINTS" id="PR00743">
    <property type="entry name" value="GLHYDRLASE36"/>
</dbReference>
<evidence type="ECO:0000256" key="1">
    <source>
        <dbReference type="ARBA" id="ARBA00022801"/>
    </source>
</evidence>
<dbReference type="InterPro" id="IPR002252">
    <property type="entry name" value="Glyco_hydro_36"/>
</dbReference>